<feature type="domain" description="ABC transporter" evidence="9">
    <location>
        <begin position="2"/>
        <end position="231"/>
    </location>
</feature>
<keyword evidence="3" id="KW-0813">Transport</keyword>
<dbReference type="PANTHER" id="PTHR42798:SF2">
    <property type="entry name" value="ABC TRANSPORTER ATP-BINDING PROTEIN MG467-RELATED"/>
    <property type="match status" value="1"/>
</dbReference>
<evidence type="ECO:0000256" key="7">
    <source>
        <dbReference type="ARBA" id="ARBA00024432"/>
    </source>
</evidence>
<dbReference type="GO" id="GO:0016887">
    <property type="term" value="F:ATP hydrolysis activity"/>
    <property type="evidence" value="ECO:0007669"/>
    <property type="project" value="InterPro"/>
</dbReference>
<evidence type="ECO:0000256" key="4">
    <source>
        <dbReference type="ARBA" id="ARBA00022741"/>
    </source>
</evidence>
<dbReference type="CDD" id="cd03255">
    <property type="entry name" value="ABC_MJ0796_LolCDE_FtsE"/>
    <property type="match status" value="1"/>
</dbReference>
<dbReference type="Pfam" id="PF00005">
    <property type="entry name" value="ABC_tran"/>
    <property type="match status" value="1"/>
</dbReference>
<dbReference type="GO" id="GO:0098796">
    <property type="term" value="C:membrane protein complex"/>
    <property type="evidence" value="ECO:0007669"/>
    <property type="project" value="UniProtKB-ARBA"/>
</dbReference>
<evidence type="ECO:0000256" key="3">
    <source>
        <dbReference type="ARBA" id="ARBA00022448"/>
    </source>
</evidence>
<accession>A0A166N1V8</accession>
<gene>
    <name evidence="11" type="ORF">DD902_00680</name>
    <name evidence="12" type="ORF">DD924_07300</name>
    <name evidence="13" type="ORF">DV961_00435</name>
    <name evidence="10" type="ORF">EGV54_08650</name>
</gene>
<dbReference type="InterPro" id="IPR003593">
    <property type="entry name" value="AAA+_ATPase"/>
</dbReference>
<dbReference type="InterPro" id="IPR027417">
    <property type="entry name" value="P-loop_NTPase"/>
</dbReference>
<keyword evidence="17" id="KW-1185">Reference proteome</keyword>
<dbReference type="FunFam" id="3.40.50.300:FF:000032">
    <property type="entry name" value="Export ABC transporter ATP-binding protein"/>
    <property type="match status" value="1"/>
</dbReference>
<dbReference type="OMA" id="HTLFPWR"/>
<dbReference type="GeneID" id="93823830"/>
<keyword evidence="5 12" id="KW-0067">ATP-binding</keyword>
<dbReference type="GO" id="GO:0005886">
    <property type="term" value="C:plasma membrane"/>
    <property type="evidence" value="ECO:0007669"/>
    <property type="project" value="UniProtKB-SubCell"/>
</dbReference>
<evidence type="ECO:0000313" key="13">
    <source>
        <dbReference type="EMBL" id="REA84172.1"/>
    </source>
</evidence>
<dbReference type="SMART" id="SM00382">
    <property type="entry name" value="AAA"/>
    <property type="match status" value="1"/>
</dbReference>
<evidence type="ECO:0000256" key="8">
    <source>
        <dbReference type="ARBA" id="ARBA00024721"/>
    </source>
</evidence>
<dbReference type="EMBL" id="QEIV01000627">
    <property type="protein sequence ID" value="PWZ98585.1"/>
    <property type="molecule type" value="Genomic_DNA"/>
</dbReference>
<dbReference type="EMBL" id="AAXKXX010000013">
    <property type="protein sequence ID" value="EGQ4385160.1"/>
    <property type="molecule type" value="Genomic_DNA"/>
</dbReference>
<name>A0A166N1V8_STAPS</name>
<dbReference type="SUPFAM" id="SSF52540">
    <property type="entry name" value="P-loop containing nucleoside triphosphate hydrolases"/>
    <property type="match status" value="1"/>
</dbReference>
<comment type="caution">
    <text evidence="12">The sequence shown here is derived from an EMBL/GenBank/DDBJ whole genome shotgun (WGS) entry which is preliminary data.</text>
</comment>
<evidence type="ECO:0000313" key="16">
    <source>
        <dbReference type="Proteomes" id="UP000256409"/>
    </source>
</evidence>
<reference evidence="16" key="3">
    <citation type="journal article" date="2018" name="Vet. Microbiol.">
        <title>Molecular epidemiology of methicillin-resistant staphylococci amongst veterinary personnel, personnel-owned pets, patients and the hospital environment of two companion animal veterinary hospitals.</title>
        <authorList>
            <person name="Worthing K.A."/>
            <person name="Brown J."/>
            <person name="Gerber L."/>
            <person name="Abraham S."/>
            <person name="Trott D."/>
            <person name="Norris J.M."/>
        </authorList>
    </citation>
    <scope>NUCLEOTIDE SEQUENCE [LARGE SCALE GENOMIC DNA]</scope>
    <source>
        <strain evidence="16">ST496-2</strain>
    </source>
</reference>
<dbReference type="EMBL" id="QQPC01000004">
    <property type="protein sequence ID" value="REA84172.1"/>
    <property type="molecule type" value="Genomic_DNA"/>
</dbReference>
<comment type="subunit">
    <text evidence="2">The complex is composed of two ATP-binding proteins (HrtA), two transmembrane proteins (HrtB) and a solute-binding protein.</text>
</comment>
<dbReference type="Gene3D" id="3.40.50.300">
    <property type="entry name" value="P-loop containing nucleotide triphosphate hydrolases"/>
    <property type="match status" value="1"/>
</dbReference>
<evidence type="ECO:0000313" key="11">
    <source>
        <dbReference type="EMBL" id="PWZ77128.1"/>
    </source>
</evidence>
<comment type="similarity">
    <text evidence="6">Belongs to the ABC transporter superfamily. HrtA family.</text>
</comment>
<evidence type="ECO:0000313" key="14">
    <source>
        <dbReference type="Proteomes" id="UP000246351"/>
    </source>
</evidence>
<dbReference type="InterPro" id="IPR003439">
    <property type="entry name" value="ABC_transporter-like_ATP-bd"/>
</dbReference>
<reference evidence="14 15" key="1">
    <citation type="journal article" date="2018" name="Vet. Microbiol.">
        <title>Clonal diversity and geographic distribution of methicillin-resistant Staphylococcus pseudintermedius from Australian animals: Discovery of novel sequence types.</title>
        <authorList>
            <person name="Worthing K.A."/>
            <person name="Abraham S."/>
            <person name="Coombs G.W."/>
            <person name="Pang S."/>
            <person name="Saputra S."/>
            <person name="Jordan D."/>
            <person name="Trott D.J."/>
            <person name="Norris J.M."/>
        </authorList>
    </citation>
    <scope>NUCLEOTIDE SEQUENCE [LARGE SCALE GENOMIC DNA]</scope>
    <source>
        <strain evidence="11 15">ST525 1</strain>
        <strain evidence="12 14">ST71 3</strain>
    </source>
</reference>
<proteinExistence type="inferred from homology"/>
<comment type="function">
    <text evidence="8">Part of the ABC transporter complex hrt involved in hemin import. Responsible for energy coupling to the transport system.</text>
</comment>
<evidence type="ECO:0000256" key="5">
    <source>
        <dbReference type="ARBA" id="ARBA00022840"/>
    </source>
</evidence>
<evidence type="ECO:0000256" key="2">
    <source>
        <dbReference type="ARBA" id="ARBA00011131"/>
    </source>
</evidence>
<dbReference type="PROSITE" id="PS50893">
    <property type="entry name" value="ABC_TRANSPORTER_2"/>
    <property type="match status" value="1"/>
</dbReference>
<comment type="subcellular location">
    <subcellularLocation>
        <location evidence="1">Cell membrane</location>
        <topology evidence="1">Peripheral membrane protein</topology>
    </subcellularLocation>
</comment>
<dbReference type="PANTHER" id="PTHR42798">
    <property type="entry name" value="LIPOPROTEIN-RELEASING SYSTEM ATP-BINDING PROTEIN LOLD"/>
    <property type="match status" value="1"/>
</dbReference>
<dbReference type="EMBL" id="QEIT01000006">
    <property type="protein sequence ID" value="PWZ77128.1"/>
    <property type="molecule type" value="Genomic_DNA"/>
</dbReference>
<sequence length="231" mass="26030">MIELKGINRHFKNGNETNHILKDIELRIEQGEFVAIMGPSGSGKSTLINILGFIDRGYEGDYLFNGENYQKTSDNELAAIRNRTVGFVFQNFKLIQNNTILENVSVPLLYAGMRPAERNRRVLDILHRVGLYDKENLVPNKLSGGQQQRVAIARAIVNRPRFIIADEPTGALDSKTSEDIMALFMELNQEQGTTMIVVTHDPKVAAQADRVIHILDGRVQREEVLSHGVHR</sequence>
<dbReference type="OrthoDB" id="9791546at2"/>
<evidence type="ECO:0000256" key="1">
    <source>
        <dbReference type="ARBA" id="ARBA00004202"/>
    </source>
</evidence>
<evidence type="ECO:0000313" key="12">
    <source>
        <dbReference type="EMBL" id="PWZ98585.1"/>
    </source>
</evidence>
<dbReference type="Proteomes" id="UP000256409">
    <property type="component" value="Unassembled WGS sequence"/>
</dbReference>
<dbReference type="Proteomes" id="UP000246351">
    <property type="component" value="Unassembled WGS sequence"/>
</dbReference>
<dbReference type="GO" id="GO:0022857">
    <property type="term" value="F:transmembrane transporter activity"/>
    <property type="evidence" value="ECO:0007669"/>
    <property type="project" value="UniProtKB-ARBA"/>
</dbReference>
<organism evidence="12 14">
    <name type="scientific">Staphylococcus pseudintermedius</name>
    <dbReference type="NCBI Taxonomy" id="283734"/>
    <lineage>
        <taxon>Bacteria</taxon>
        <taxon>Bacillati</taxon>
        <taxon>Bacillota</taxon>
        <taxon>Bacilli</taxon>
        <taxon>Bacillales</taxon>
        <taxon>Staphylococcaceae</taxon>
        <taxon>Staphylococcus</taxon>
        <taxon>Staphylococcus intermedius group</taxon>
    </lineage>
</organism>
<dbReference type="Proteomes" id="UP000246800">
    <property type="component" value="Unassembled WGS sequence"/>
</dbReference>
<evidence type="ECO:0000256" key="6">
    <source>
        <dbReference type="ARBA" id="ARBA00024359"/>
    </source>
</evidence>
<dbReference type="eggNOG" id="COG1136">
    <property type="taxonomic scope" value="Bacteria"/>
</dbReference>
<dbReference type="GO" id="GO:0005524">
    <property type="term" value="F:ATP binding"/>
    <property type="evidence" value="ECO:0007669"/>
    <property type="project" value="UniProtKB-KW"/>
</dbReference>
<evidence type="ECO:0000313" key="15">
    <source>
        <dbReference type="Proteomes" id="UP000246800"/>
    </source>
</evidence>
<dbReference type="InterPro" id="IPR017911">
    <property type="entry name" value="MacB-like_ATP-bd"/>
</dbReference>
<dbReference type="Proteomes" id="UP000600220">
    <property type="component" value="Unassembled WGS sequence"/>
</dbReference>
<evidence type="ECO:0000313" key="17">
    <source>
        <dbReference type="Proteomes" id="UP000600220"/>
    </source>
</evidence>
<dbReference type="RefSeq" id="WP_014612945.1">
    <property type="nucleotide sequence ID" value="NZ_AP019372.1"/>
</dbReference>
<evidence type="ECO:0000259" key="9">
    <source>
        <dbReference type="PROSITE" id="PS50893"/>
    </source>
</evidence>
<dbReference type="PROSITE" id="PS00211">
    <property type="entry name" value="ABC_TRANSPORTER_1"/>
    <property type="match status" value="1"/>
</dbReference>
<reference evidence="13" key="2">
    <citation type="journal article" date="2018" name="Vet. Microbiol.">
        <title>Methicillin-resistant staphylococci amongst veterinary personnel, personnel-owned pets, patients and the hospital environment of two small animal veterinary hospitals.</title>
        <authorList>
            <person name="Worthing K.A."/>
            <person name="Brown J."/>
            <person name="Gerber L."/>
            <person name="Abraham S."/>
            <person name="Trott D."/>
            <person name="Norris J.M."/>
        </authorList>
    </citation>
    <scope>NUCLEOTIDE SEQUENCE</scope>
    <source>
        <strain evidence="13">ST496-2</strain>
    </source>
</reference>
<dbReference type="InterPro" id="IPR017871">
    <property type="entry name" value="ABC_transporter-like_CS"/>
</dbReference>
<protein>
    <recommendedName>
        <fullName evidence="7">Putative hemin import ATP-binding protein HrtA</fullName>
    </recommendedName>
</protein>
<keyword evidence="4" id="KW-0547">Nucleotide-binding</keyword>
<evidence type="ECO:0000313" key="10">
    <source>
        <dbReference type="EMBL" id="EGQ4385160.1"/>
    </source>
</evidence>
<dbReference type="AlphaFoldDB" id="A0A166N1V8"/>
<reference evidence="10 17" key="4">
    <citation type="submission" date="2018-11" db="EMBL/GenBank/DDBJ databases">
        <authorList>
            <consortium name="Veterinary Laboratory Investigation and Response Network"/>
        </authorList>
    </citation>
    <scope>NUCLEOTIDE SEQUENCE [LARGE SCALE GENOMIC DNA]</scope>
    <source>
        <strain evidence="10 17">SPSE-18-VL-LA-PA-Ryan-0021</strain>
    </source>
</reference>
<dbReference type="STRING" id="937773.SPSINT_2179"/>